<dbReference type="PANTHER" id="PTHR11271:SF48">
    <property type="entry name" value="AMIDOHYDROLASE-RELATED DOMAIN-CONTAINING PROTEIN"/>
    <property type="match status" value="1"/>
</dbReference>
<dbReference type="Gene3D" id="2.30.40.10">
    <property type="entry name" value="Urease, subunit C, domain 1"/>
    <property type="match status" value="1"/>
</dbReference>
<proteinExistence type="predicted"/>
<sequence length="387" mass="41109">MRLTERAIELPALASAHSHAFQRGMRGEAQRPGPSGADDFWSWRSAMYALAESLTPESIHAISKVAYRELRAAGVRTVGEFHYVHHQPGGAPYADRTVLADAVIEAAREEGLRIALLRVVYARAGAGRAPEGAQRRFSDASLDAALADVEALRARYAGCEDVRVGVAPHSVRAVPPAWLGEIARYAAERGLMVHMHVAEQPAEIDACLAETGRRPVELLAERGVLGDRFVAVHATHLAPHEPALLGAARAFACLCPTTERDLGDGLPDVGALRAAGARLCVGIDSHVITDPFEDMRGVELGERLRTGRRVTLRGEGGATPAEALWEIGSQRGAEACGFADPGGSISVRRDAPALAMVREERLLDAVVYSGSPSIVEGSPAPPGPPAH</sequence>
<reference evidence="6 7" key="1">
    <citation type="journal article" date="2007" name="Nat. Biotechnol.">
        <title>Complete genome sequence of the myxobacterium Sorangium cellulosum.</title>
        <authorList>
            <person name="Schneiker S."/>
            <person name="Perlova O."/>
            <person name="Kaiser O."/>
            <person name="Gerth K."/>
            <person name="Alici A."/>
            <person name="Altmeyer M.O."/>
            <person name="Bartels D."/>
            <person name="Bekel T."/>
            <person name="Beyer S."/>
            <person name="Bode E."/>
            <person name="Bode H.B."/>
            <person name="Bolten C.J."/>
            <person name="Choudhuri J.V."/>
            <person name="Doss S."/>
            <person name="Elnakady Y.A."/>
            <person name="Frank B."/>
            <person name="Gaigalat L."/>
            <person name="Goesmann A."/>
            <person name="Groeger C."/>
            <person name="Gross F."/>
            <person name="Jelsbak L."/>
            <person name="Jelsbak L."/>
            <person name="Kalinowski J."/>
            <person name="Kegler C."/>
            <person name="Knauber T."/>
            <person name="Konietzny S."/>
            <person name="Kopp M."/>
            <person name="Krause L."/>
            <person name="Krug D."/>
            <person name="Linke B."/>
            <person name="Mahmud T."/>
            <person name="Martinez-Arias R."/>
            <person name="McHardy A.C."/>
            <person name="Merai M."/>
            <person name="Meyer F."/>
            <person name="Mormann S."/>
            <person name="Munoz-Dorado J."/>
            <person name="Perez J."/>
            <person name="Pradella S."/>
            <person name="Rachid S."/>
            <person name="Raddatz G."/>
            <person name="Rosenau F."/>
            <person name="Rueckert C."/>
            <person name="Sasse F."/>
            <person name="Scharfe M."/>
            <person name="Schuster S.C."/>
            <person name="Suen G."/>
            <person name="Treuner-Lange A."/>
            <person name="Velicer G.J."/>
            <person name="Vorholter F.-J."/>
            <person name="Weissman K.J."/>
            <person name="Welch R.D."/>
            <person name="Wenzel S.C."/>
            <person name="Whitworth D.E."/>
            <person name="Wilhelm S."/>
            <person name="Wittmann C."/>
            <person name="Bloecker H."/>
            <person name="Puehler A."/>
            <person name="Mueller R."/>
        </authorList>
    </citation>
    <scope>NUCLEOTIDE SEQUENCE [LARGE SCALE GENOMIC DNA]</scope>
    <source>
        <strain evidence="7">So ce56</strain>
    </source>
</reference>
<dbReference type="EMBL" id="AM746676">
    <property type="protein sequence ID" value="CAN91118.1"/>
    <property type="molecule type" value="Genomic_DNA"/>
</dbReference>
<evidence type="ECO:0000256" key="4">
    <source>
        <dbReference type="ARBA" id="ARBA00022833"/>
    </source>
</evidence>
<dbReference type="GO" id="GO:0046872">
    <property type="term" value="F:metal ion binding"/>
    <property type="evidence" value="ECO:0007669"/>
    <property type="project" value="UniProtKB-KW"/>
</dbReference>
<evidence type="ECO:0000256" key="2">
    <source>
        <dbReference type="ARBA" id="ARBA00022723"/>
    </source>
</evidence>
<comment type="cofactor">
    <cofactor evidence="1">
        <name>Zn(2+)</name>
        <dbReference type="ChEBI" id="CHEBI:29105"/>
    </cofactor>
</comment>
<dbReference type="GO" id="GO:0005829">
    <property type="term" value="C:cytosol"/>
    <property type="evidence" value="ECO:0007669"/>
    <property type="project" value="TreeGrafter"/>
</dbReference>
<dbReference type="Gene3D" id="3.20.20.140">
    <property type="entry name" value="Metal-dependent hydrolases"/>
    <property type="match status" value="1"/>
</dbReference>
<dbReference type="AlphaFoldDB" id="A9EUP5"/>
<gene>
    <name evidence="6" type="primary">sdeB</name>
    <name evidence="6" type="ordered locus">sce0961</name>
</gene>
<dbReference type="Proteomes" id="UP000002139">
    <property type="component" value="Chromosome"/>
</dbReference>
<evidence type="ECO:0000313" key="7">
    <source>
        <dbReference type="Proteomes" id="UP000002139"/>
    </source>
</evidence>
<protein>
    <submittedName>
        <fullName evidence="6">Chlorohydrolase</fullName>
    </submittedName>
</protein>
<dbReference type="OrthoDB" id="9807210at2"/>
<dbReference type="NCBIfam" id="NF006681">
    <property type="entry name" value="PRK09229.1-2"/>
    <property type="match status" value="1"/>
</dbReference>
<dbReference type="GO" id="GO:0019239">
    <property type="term" value="F:deaminase activity"/>
    <property type="evidence" value="ECO:0007669"/>
    <property type="project" value="TreeGrafter"/>
</dbReference>
<evidence type="ECO:0000259" key="5">
    <source>
        <dbReference type="Pfam" id="PF01979"/>
    </source>
</evidence>
<keyword evidence="2" id="KW-0479">Metal-binding</keyword>
<dbReference type="KEGG" id="scl:sce0961"/>
<dbReference type="HOGENOM" id="CLU_012358_3_1_7"/>
<evidence type="ECO:0000256" key="1">
    <source>
        <dbReference type="ARBA" id="ARBA00001947"/>
    </source>
</evidence>
<evidence type="ECO:0000313" key="6">
    <source>
        <dbReference type="EMBL" id="CAN91118.1"/>
    </source>
</evidence>
<dbReference type="STRING" id="448385.sce0961"/>
<keyword evidence="7" id="KW-1185">Reference proteome</keyword>
<dbReference type="InterPro" id="IPR011059">
    <property type="entry name" value="Metal-dep_hydrolase_composite"/>
</dbReference>
<dbReference type="InterPro" id="IPR051607">
    <property type="entry name" value="Metallo-dep_hydrolases"/>
</dbReference>
<accession>A9EUP5</accession>
<feature type="domain" description="Amidohydrolase-related" evidence="5">
    <location>
        <begin position="10"/>
        <end position="354"/>
    </location>
</feature>
<organism evidence="6 7">
    <name type="scientific">Sorangium cellulosum (strain So ce56)</name>
    <name type="common">Polyangium cellulosum (strain So ce56)</name>
    <dbReference type="NCBI Taxonomy" id="448385"/>
    <lineage>
        <taxon>Bacteria</taxon>
        <taxon>Pseudomonadati</taxon>
        <taxon>Myxococcota</taxon>
        <taxon>Polyangia</taxon>
        <taxon>Polyangiales</taxon>
        <taxon>Polyangiaceae</taxon>
        <taxon>Sorangium</taxon>
    </lineage>
</organism>
<dbReference type="eggNOG" id="COG0402">
    <property type="taxonomic scope" value="Bacteria"/>
</dbReference>
<keyword evidence="3" id="KW-0378">Hydrolase</keyword>
<keyword evidence="4" id="KW-0862">Zinc</keyword>
<dbReference type="RefSeq" id="WP_012233595.1">
    <property type="nucleotide sequence ID" value="NC_010162.1"/>
</dbReference>
<dbReference type="Pfam" id="PF01979">
    <property type="entry name" value="Amidohydro_1"/>
    <property type="match status" value="1"/>
</dbReference>
<name>A9EUP5_SORC5</name>
<dbReference type="SUPFAM" id="SSF51556">
    <property type="entry name" value="Metallo-dependent hydrolases"/>
    <property type="match status" value="1"/>
</dbReference>
<dbReference type="BioCyc" id="SCEL448385:SCE_RS05015-MONOMER"/>
<dbReference type="InterPro" id="IPR032466">
    <property type="entry name" value="Metal_Hydrolase"/>
</dbReference>
<dbReference type="InterPro" id="IPR006680">
    <property type="entry name" value="Amidohydro-rel"/>
</dbReference>
<evidence type="ECO:0000256" key="3">
    <source>
        <dbReference type="ARBA" id="ARBA00022801"/>
    </source>
</evidence>
<dbReference type="PANTHER" id="PTHR11271">
    <property type="entry name" value="GUANINE DEAMINASE"/>
    <property type="match status" value="1"/>
</dbReference>